<dbReference type="InterPro" id="IPR034457">
    <property type="entry name" value="Organic_radical-activating"/>
</dbReference>
<comment type="cofactor">
    <cofactor evidence="1">
        <name>[4Fe-4S] cluster</name>
        <dbReference type="ChEBI" id="CHEBI:49883"/>
    </cofactor>
</comment>
<evidence type="ECO:0000256" key="8">
    <source>
        <dbReference type="ARBA" id="ARBA00023014"/>
    </source>
</evidence>
<keyword evidence="3" id="KW-0004">4Fe-4S</keyword>
<dbReference type="SFLD" id="SFLDF00392">
    <property type="entry name" value="YjjI_activase"/>
    <property type="match status" value="1"/>
</dbReference>
<evidence type="ECO:0000259" key="10">
    <source>
        <dbReference type="PROSITE" id="PS51379"/>
    </source>
</evidence>
<dbReference type="InterPro" id="IPR007197">
    <property type="entry name" value="rSAM"/>
</dbReference>
<dbReference type="SUPFAM" id="SSF54862">
    <property type="entry name" value="4Fe-4S ferredoxins"/>
    <property type="match status" value="1"/>
</dbReference>
<evidence type="ECO:0000256" key="3">
    <source>
        <dbReference type="ARBA" id="ARBA00022485"/>
    </source>
</evidence>
<gene>
    <name evidence="12" type="primary">yjjW</name>
    <name evidence="12" type="ORF">C1I91_16285</name>
</gene>
<dbReference type="PROSITE" id="PS00198">
    <property type="entry name" value="4FE4S_FER_1"/>
    <property type="match status" value="1"/>
</dbReference>
<dbReference type="PROSITE" id="PS51918">
    <property type="entry name" value="RADICAL_SAM"/>
    <property type="match status" value="1"/>
</dbReference>
<feature type="domain" description="4Fe-4S ferredoxin-type" evidence="10">
    <location>
        <begin position="66"/>
        <end position="95"/>
    </location>
</feature>
<keyword evidence="5" id="KW-0479">Metal-binding</keyword>
<keyword evidence="7" id="KW-0408">Iron</keyword>
<dbReference type="Gene3D" id="3.30.70.20">
    <property type="match status" value="1"/>
</dbReference>
<protein>
    <submittedName>
        <fullName evidence="12">YjjW family glycine radical enzyme activase</fullName>
    </submittedName>
</protein>
<dbReference type="PANTHER" id="PTHR30352:SF13">
    <property type="entry name" value="GLYCYL-RADICAL ENZYME ACTIVATING ENZYME YJJW-RELATED"/>
    <property type="match status" value="1"/>
</dbReference>
<dbReference type="KEGG" id="cmah:C1I91_16285"/>
<reference evidence="12 13" key="1">
    <citation type="submission" date="2018-01" db="EMBL/GenBank/DDBJ databases">
        <title>Genome Sequencing and Assembly of Anaerobacter polyendosporus strain CT4.</title>
        <authorList>
            <person name="Tachaapaikoon C."/>
            <person name="Sutheeworapong S."/>
            <person name="Jenjaroenpun P."/>
            <person name="Wongsurawat T."/>
            <person name="Nookeaw I."/>
            <person name="Cheawchanlertfa P."/>
            <person name="Kosugi A."/>
            <person name="Cheevadhanarak S."/>
            <person name="Ratanakhanokchai K."/>
        </authorList>
    </citation>
    <scope>NUCLEOTIDE SEQUENCE [LARGE SCALE GENOMIC DNA]</scope>
    <source>
        <strain evidence="12 13">CT4</strain>
    </source>
</reference>
<dbReference type="SFLD" id="SFLDG01066">
    <property type="entry name" value="organic_radical-activating_enz"/>
    <property type="match status" value="1"/>
</dbReference>
<dbReference type="InterPro" id="IPR012839">
    <property type="entry name" value="Organic_radical_activase"/>
</dbReference>
<evidence type="ECO:0000259" key="11">
    <source>
        <dbReference type="PROSITE" id="PS51918"/>
    </source>
</evidence>
<evidence type="ECO:0000256" key="6">
    <source>
        <dbReference type="ARBA" id="ARBA00023002"/>
    </source>
</evidence>
<dbReference type="AlphaFoldDB" id="A0A3R5TGQ2"/>
<dbReference type="EMBL" id="CP025746">
    <property type="protein sequence ID" value="QAA33069.1"/>
    <property type="molecule type" value="Genomic_DNA"/>
</dbReference>
<dbReference type="PIRSF" id="PIRSF000371">
    <property type="entry name" value="PFL_act_enz"/>
    <property type="match status" value="1"/>
</dbReference>
<dbReference type="InterPro" id="IPR040074">
    <property type="entry name" value="BssD/PflA/YjjW"/>
</dbReference>
<dbReference type="GO" id="GO:0051539">
    <property type="term" value="F:4 iron, 4 sulfur cluster binding"/>
    <property type="evidence" value="ECO:0007669"/>
    <property type="project" value="UniProtKB-KW"/>
</dbReference>
<feature type="domain" description="Radical SAM core" evidence="11">
    <location>
        <begin position="16"/>
        <end position="274"/>
    </location>
</feature>
<proteinExistence type="inferred from homology"/>
<dbReference type="PROSITE" id="PS51379">
    <property type="entry name" value="4FE4S_FER_2"/>
    <property type="match status" value="1"/>
</dbReference>
<dbReference type="GO" id="GO:0046872">
    <property type="term" value="F:metal ion binding"/>
    <property type="evidence" value="ECO:0007669"/>
    <property type="project" value="UniProtKB-KW"/>
</dbReference>
<keyword evidence="4" id="KW-0949">S-adenosyl-L-methionine</keyword>
<dbReference type="RefSeq" id="WP_128216020.1">
    <property type="nucleotide sequence ID" value="NZ_CP025746.1"/>
</dbReference>
<dbReference type="InterPro" id="IPR023912">
    <property type="entry name" value="YjjW_bact"/>
</dbReference>
<name>A0A3R5TGQ2_9CLOT</name>
<dbReference type="Pfam" id="PF04055">
    <property type="entry name" value="Radical_SAM"/>
    <property type="match status" value="1"/>
</dbReference>
<dbReference type="InterPro" id="IPR017900">
    <property type="entry name" value="4Fe4S_Fe_S_CS"/>
</dbReference>
<dbReference type="InterPro" id="IPR001989">
    <property type="entry name" value="Radical_activat_CS"/>
</dbReference>
<evidence type="ECO:0000256" key="9">
    <source>
        <dbReference type="ARBA" id="ARBA00047365"/>
    </source>
</evidence>
<dbReference type="SFLD" id="SFLDG01118">
    <property type="entry name" value="activating_enzymes__group_2"/>
    <property type="match status" value="1"/>
</dbReference>
<evidence type="ECO:0000256" key="2">
    <source>
        <dbReference type="ARBA" id="ARBA00009777"/>
    </source>
</evidence>
<evidence type="ECO:0000256" key="4">
    <source>
        <dbReference type="ARBA" id="ARBA00022691"/>
    </source>
</evidence>
<dbReference type="PROSITE" id="PS01087">
    <property type="entry name" value="RADICAL_ACTIVATING"/>
    <property type="match status" value="1"/>
</dbReference>
<evidence type="ECO:0000256" key="1">
    <source>
        <dbReference type="ARBA" id="ARBA00001966"/>
    </source>
</evidence>
<dbReference type="InterPro" id="IPR017896">
    <property type="entry name" value="4Fe4S_Fe-S-bd"/>
</dbReference>
<dbReference type="NCBIfam" id="TIGR04041">
    <property type="entry name" value="activase_YjjW"/>
    <property type="match status" value="1"/>
</dbReference>
<dbReference type="Gene3D" id="3.20.20.70">
    <property type="entry name" value="Aldolase class I"/>
    <property type="match status" value="1"/>
</dbReference>
<comment type="catalytic activity">
    <reaction evidence="9">
        <text>glycyl-[protein] + reduced [flavodoxin] + S-adenosyl-L-methionine = glycin-2-yl radical-[protein] + semiquinone [flavodoxin] + 5'-deoxyadenosine + L-methionine + H(+)</text>
        <dbReference type="Rhea" id="RHEA:61976"/>
        <dbReference type="Rhea" id="RHEA-COMP:10622"/>
        <dbReference type="Rhea" id="RHEA-COMP:14480"/>
        <dbReference type="Rhea" id="RHEA-COMP:15993"/>
        <dbReference type="Rhea" id="RHEA-COMP:15994"/>
        <dbReference type="ChEBI" id="CHEBI:15378"/>
        <dbReference type="ChEBI" id="CHEBI:17319"/>
        <dbReference type="ChEBI" id="CHEBI:29947"/>
        <dbReference type="ChEBI" id="CHEBI:32722"/>
        <dbReference type="ChEBI" id="CHEBI:57618"/>
        <dbReference type="ChEBI" id="CHEBI:57844"/>
        <dbReference type="ChEBI" id="CHEBI:59789"/>
        <dbReference type="ChEBI" id="CHEBI:140311"/>
    </reaction>
</comment>
<keyword evidence="8" id="KW-0411">Iron-sulfur</keyword>
<dbReference type="Proteomes" id="UP000286268">
    <property type="component" value="Chromosome"/>
</dbReference>
<dbReference type="OrthoDB" id="9782387at2"/>
<accession>A0A3R5TGQ2</accession>
<dbReference type="SFLD" id="SFLDS00029">
    <property type="entry name" value="Radical_SAM"/>
    <property type="match status" value="1"/>
</dbReference>
<evidence type="ECO:0000256" key="7">
    <source>
        <dbReference type="ARBA" id="ARBA00023004"/>
    </source>
</evidence>
<sequence>MENRATVNKIIPFSNVDGPGNRLAIFFQGCNIHCVYCHNPETINLCSKCKLCLPGCPTKAIKEDLNNIQFDNKLCVECDQCIKICKSNSSPRTKDYTVDELLAIIEEYKLFIRGITVSGGEPTLKAPFITELFKKVKSIGLTCFVDTNGFFDKEDISELISVTDKFMVDIKAIDNLESLCDTKMSNNIDNLKYLLSLDKVYEVRTVLIEELMDLDNTVDTVANIVKEFPEVIYKLIRVHTEGLREEQKEKIKDKIPSQARMKEVEQRVEAIGVKKVEIIDFPSV</sequence>
<evidence type="ECO:0000256" key="5">
    <source>
        <dbReference type="ARBA" id="ARBA00022723"/>
    </source>
</evidence>
<organism evidence="12 13">
    <name type="scientific">Clostridium manihotivorum</name>
    <dbReference type="NCBI Taxonomy" id="2320868"/>
    <lineage>
        <taxon>Bacteria</taxon>
        <taxon>Bacillati</taxon>
        <taxon>Bacillota</taxon>
        <taxon>Clostridia</taxon>
        <taxon>Eubacteriales</taxon>
        <taxon>Clostridiaceae</taxon>
        <taxon>Clostridium</taxon>
    </lineage>
</organism>
<keyword evidence="13" id="KW-1185">Reference proteome</keyword>
<dbReference type="PANTHER" id="PTHR30352">
    <property type="entry name" value="PYRUVATE FORMATE-LYASE-ACTIVATING ENZYME"/>
    <property type="match status" value="1"/>
</dbReference>
<dbReference type="GO" id="GO:0016491">
    <property type="term" value="F:oxidoreductase activity"/>
    <property type="evidence" value="ECO:0007669"/>
    <property type="project" value="UniProtKB-KW"/>
</dbReference>
<comment type="similarity">
    <text evidence="2">Belongs to the organic radical-activating enzymes family.</text>
</comment>
<dbReference type="InterPro" id="IPR013785">
    <property type="entry name" value="Aldolase_TIM"/>
</dbReference>
<keyword evidence="6" id="KW-0560">Oxidoreductase</keyword>
<evidence type="ECO:0000313" key="13">
    <source>
        <dbReference type="Proteomes" id="UP000286268"/>
    </source>
</evidence>
<evidence type="ECO:0000313" key="12">
    <source>
        <dbReference type="EMBL" id="QAA33069.1"/>
    </source>
</evidence>